<dbReference type="PANTHER" id="PTHR43798">
    <property type="entry name" value="MONOACYLGLYCEROL LIPASE"/>
    <property type="match status" value="1"/>
</dbReference>
<feature type="domain" description="AB hydrolase-1" evidence="1">
    <location>
        <begin position="44"/>
        <end position="220"/>
    </location>
</feature>
<sequence>MTPLVFLPGMMCDARLFAPQISTLSGAVPLMTMPLAQRETMAGFASDILSCAPDKFALAGLSMGGIVAMEVLRQAPERVLGIALMDTNPLAELDEVKQRRGPQMTAAVTGELNRIMRDEMIPNYLADPESNPDIIELCKDMATGLGPDVFIRQSKALRDRIDQTETLKKHNGPSLVLCGREDKLCPISRHQMMHELLPHSSLEIIENAGHMPTLEQPEETTAILSRWLEDL</sequence>
<keyword evidence="2" id="KW-0378">Hydrolase</keyword>
<evidence type="ECO:0000313" key="2">
    <source>
        <dbReference type="EMBL" id="KLN59869.1"/>
    </source>
</evidence>
<gene>
    <name evidence="2" type="ORF">WH96_15945</name>
</gene>
<reference evidence="2 3" key="1">
    <citation type="submission" date="2015-03" db="EMBL/GenBank/DDBJ databases">
        <title>Genome Sequence of Kiloniella spongiae MEBiC09566, isolated from a marine sponge.</title>
        <authorList>
            <person name="Shao Z."/>
            <person name="Wang L."/>
            <person name="Li X."/>
        </authorList>
    </citation>
    <scope>NUCLEOTIDE SEQUENCE [LARGE SCALE GENOMIC DNA]</scope>
    <source>
        <strain evidence="2 3">MEBiC09566</strain>
    </source>
</reference>
<evidence type="ECO:0000313" key="3">
    <source>
        <dbReference type="Proteomes" id="UP000035444"/>
    </source>
</evidence>
<dbReference type="SUPFAM" id="SSF53474">
    <property type="entry name" value="alpha/beta-Hydrolases"/>
    <property type="match status" value="1"/>
</dbReference>
<protein>
    <submittedName>
        <fullName evidence="2">Alpha/beta hydrolase</fullName>
    </submittedName>
</protein>
<dbReference type="STRING" id="1489064.WH96_15945"/>
<comment type="caution">
    <text evidence="2">The sequence shown here is derived from an EMBL/GenBank/DDBJ whole genome shotgun (WGS) entry which is preliminary data.</text>
</comment>
<evidence type="ECO:0000259" key="1">
    <source>
        <dbReference type="Pfam" id="PF12697"/>
    </source>
</evidence>
<dbReference type="Pfam" id="PF12697">
    <property type="entry name" value="Abhydrolase_6"/>
    <property type="match status" value="1"/>
</dbReference>
<organism evidence="2 3">
    <name type="scientific">Kiloniella spongiae</name>
    <dbReference type="NCBI Taxonomy" id="1489064"/>
    <lineage>
        <taxon>Bacteria</taxon>
        <taxon>Pseudomonadati</taxon>
        <taxon>Pseudomonadota</taxon>
        <taxon>Alphaproteobacteria</taxon>
        <taxon>Rhodospirillales</taxon>
        <taxon>Kiloniellaceae</taxon>
        <taxon>Kiloniella</taxon>
    </lineage>
</organism>
<name>A0A0H2MBD3_9PROT</name>
<accession>A0A0H2MBD3</accession>
<proteinExistence type="predicted"/>
<dbReference type="InterPro" id="IPR000073">
    <property type="entry name" value="AB_hydrolase_1"/>
</dbReference>
<dbReference type="InterPro" id="IPR050266">
    <property type="entry name" value="AB_hydrolase_sf"/>
</dbReference>
<dbReference type="PRINTS" id="PR00111">
    <property type="entry name" value="ABHYDROLASE"/>
</dbReference>
<dbReference type="PANTHER" id="PTHR43798:SF29">
    <property type="entry name" value="AB HYDROLASE-1 DOMAIN-CONTAINING PROTEIN"/>
    <property type="match status" value="1"/>
</dbReference>
<dbReference type="InterPro" id="IPR029058">
    <property type="entry name" value="AB_hydrolase_fold"/>
</dbReference>
<dbReference type="Gene3D" id="3.40.50.1820">
    <property type="entry name" value="alpha/beta hydrolase"/>
    <property type="match status" value="1"/>
</dbReference>
<dbReference type="AlphaFoldDB" id="A0A0H2MBD3"/>
<dbReference type="GO" id="GO:0016787">
    <property type="term" value="F:hydrolase activity"/>
    <property type="evidence" value="ECO:0007669"/>
    <property type="project" value="UniProtKB-KW"/>
</dbReference>
<dbReference type="EMBL" id="LAQL01000010">
    <property type="protein sequence ID" value="KLN59869.1"/>
    <property type="molecule type" value="Genomic_DNA"/>
</dbReference>
<dbReference type="Proteomes" id="UP000035444">
    <property type="component" value="Unassembled WGS sequence"/>
</dbReference>
<keyword evidence="3" id="KW-1185">Reference proteome</keyword>
<dbReference type="OrthoDB" id="5491135at2"/>
<dbReference type="PATRIC" id="fig|1489064.4.peg.161"/>
<dbReference type="RefSeq" id="WP_047765200.1">
    <property type="nucleotide sequence ID" value="NZ_LAQL01000010.1"/>
</dbReference>